<name>A0A5D4MH60_9BACI</name>
<dbReference type="Pfam" id="PF12867">
    <property type="entry name" value="DinB_2"/>
    <property type="match status" value="1"/>
</dbReference>
<proteinExistence type="predicted"/>
<dbReference type="EMBL" id="VTEG01000003">
    <property type="protein sequence ID" value="TYS00351.1"/>
    <property type="molecule type" value="Genomic_DNA"/>
</dbReference>
<sequence length="165" mass="19368">MENYEALSESLREYNDFLKEVVSPNENQAEISIAEGSWSIKQIITHMYRWDLYLLEEVLPSAVAKKEVSFPSHNEYNAESQEYSKTVGIEDLLQQSILLRGQLIKELETEKFKIMLDEPITVNGLTHCPNTKTRYSLTYLMHEFVDHDKHHTWQITDFLKLTQTK</sequence>
<accession>A0A5D4MH60</accession>
<dbReference type="InterPro" id="IPR024775">
    <property type="entry name" value="DinB-like"/>
</dbReference>
<protein>
    <submittedName>
        <fullName evidence="2">DinB family protein</fullName>
    </submittedName>
</protein>
<evidence type="ECO:0000313" key="3">
    <source>
        <dbReference type="Proteomes" id="UP000325182"/>
    </source>
</evidence>
<dbReference type="InterPro" id="IPR034660">
    <property type="entry name" value="DinB/YfiT-like"/>
</dbReference>
<evidence type="ECO:0000313" key="2">
    <source>
        <dbReference type="EMBL" id="TYS00351.1"/>
    </source>
</evidence>
<feature type="domain" description="DinB-like" evidence="1">
    <location>
        <begin position="14"/>
        <end position="155"/>
    </location>
</feature>
<reference evidence="2 3" key="1">
    <citation type="submission" date="2019-08" db="EMBL/GenBank/DDBJ databases">
        <title>Bacillus genomes from the desert of Cuatro Cienegas, Coahuila.</title>
        <authorList>
            <person name="Olmedo-Alvarez G."/>
        </authorList>
    </citation>
    <scope>NUCLEOTIDE SEQUENCE [LARGE SCALE GENOMIC DNA]</scope>
    <source>
        <strain evidence="2 3">CH128b_4D</strain>
    </source>
</reference>
<evidence type="ECO:0000259" key="1">
    <source>
        <dbReference type="Pfam" id="PF12867"/>
    </source>
</evidence>
<dbReference type="RefSeq" id="WP_148953423.1">
    <property type="nucleotide sequence ID" value="NZ_VTEG01000003.1"/>
</dbReference>
<gene>
    <name evidence="2" type="ORF">FZC84_07360</name>
</gene>
<comment type="caution">
    <text evidence="2">The sequence shown here is derived from an EMBL/GenBank/DDBJ whole genome shotgun (WGS) entry which is preliminary data.</text>
</comment>
<dbReference type="Proteomes" id="UP000325182">
    <property type="component" value="Unassembled WGS sequence"/>
</dbReference>
<dbReference type="Gene3D" id="1.20.120.450">
    <property type="entry name" value="dinb family like domain"/>
    <property type="match status" value="1"/>
</dbReference>
<organism evidence="2 3">
    <name type="scientific">Rossellomorea vietnamensis</name>
    <dbReference type="NCBI Taxonomy" id="218284"/>
    <lineage>
        <taxon>Bacteria</taxon>
        <taxon>Bacillati</taxon>
        <taxon>Bacillota</taxon>
        <taxon>Bacilli</taxon>
        <taxon>Bacillales</taxon>
        <taxon>Bacillaceae</taxon>
        <taxon>Rossellomorea</taxon>
    </lineage>
</organism>
<dbReference type="AlphaFoldDB" id="A0A5D4MH60"/>
<dbReference type="SUPFAM" id="SSF109854">
    <property type="entry name" value="DinB/YfiT-like putative metalloenzymes"/>
    <property type="match status" value="1"/>
</dbReference>